<evidence type="ECO:0000259" key="2">
    <source>
        <dbReference type="Pfam" id="PF03724"/>
    </source>
</evidence>
<feature type="signal peptide" evidence="1">
    <location>
        <begin position="1"/>
        <end position="20"/>
    </location>
</feature>
<evidence type="ECO:0000313" key="4">
    <source>
        <dbReference type="Proteomes" id="UP000524404"/>
    </source>
</evidence>
<proteinExistence type="predicted"/>
<dbReference type="Pfam" id="PF03724">
    <property type="entry name" value="META"/>
    <property type="match status" value="1"/>
</dbReference>
<keyword evidence="4" id="KW-1185">Reference proteome</keyword>
<sequence length="177" mass="19590">MKKNIYRTVAVALLTTFVWACGITLDPTPLCGCSPVLSLSDIMVGKWNFVGYVKEDSLVIEKELVKASTAKFPVDLEIARNNTAQNINDLTINGKSAVNIYNGSMTLATSTSWRDWTGLTSGSLGQTKMAGSPTEMAFELKYFNSLLVSEQVKIEDGMNLLLRIKIPNDEMLFVRKR</sequence>
<organism evidence="3 4">
    <name type="scientific">Arcicella rosea</name>
    <dbReference type="NCBI Taxonomy" id="502909"/>
    <lineage>
        <taxon>Bacteria</taxon>
        <taxon>Pseudomonadati</taxon>
        <taxon>Bacteroidota</taxon>
        <taxon>Cytophagia</taxon>
        <taxon>Cytophagales</taxon>
        <taxon>Flectobacillaceae</taxon>
        <taxon>Arcicella</taxon>
    </lineage>
</organism>
<dbReference type="EMBL" id="JACHKT010000001">
    <property type="protein sequence ID" value="MBB6001526.1"/>
    <property type="molecule type" value="Genomic_DNA"/>
</dbReference>
<dbReference type="RefSeq" id="WP_184128690.1">
    <property type="nucleotide sequence ID" value="NZ_JACHKT010000001.1"/>
</dbReference>
<evidence type="ECO:0000256" key="1">
    <source>
        <dbReference type="SAM" id="SignalP"/>
    </source>
</evidence>
<dbReference type="InterPro" id="IPR038670">
    <property type="entry name" value="HslJ-like_sf"/>
</dbReference>
<dbReference type="Gene3D" id="2.40.128.270">
    <property type="match status" value="1"/>
</dbReference>
<gene>
    <name evidence="3" type="ORF">HNP25_000165</name>
</gene>
<evidence type="ECO:0000313" key="3">
    <source>
        <dbReference type="EMBL" id="MBB6001526.1"/>
    </source>
</evidence>
<dbReference type="Proteomes" id="UP000524404">
    <property type="component" value="Unassembled WGS sequence"/>
</dbReference>
<protein>
    <submittedName>
        <fullName evidence="3">Heat shock protein HslJ</fullName>
    </submittedName>
</protein>
<reference evidence="3 4" key="1">
    <citation type="submission" date="2020-08" db="EMBL/GenBank/DDBJ databases">
        <title>Functional genomics of gut bacteria from endangered species of beetles.</title>
        <authorList>
            <person name="Carlos-Shanley C."/>
        </authorList>
    </citation>
    <scope>NUCLEOTIDE SEQUENCE [LARGE SCALE GENOMIC DNA]</scope>
    <source>
        <strain evidence="3 4">S00070</strain>
    </source>
</reference>
<name>A0A841EEV9_9BACT</name>
<comment type="caution">
    <text evidence="3">The sequence shown here is derived from an EMBL/GenBank/DDBJ whole genome shotgun (WGS) entry which is preliminary data.</text>
</comment>
<keyword evidence="1" id="KW-0732">Signal</keyword>
<feature type="domain" description="DUF306" evidence="2">
    <location>
        <begin position="88"/>
        <end position="163"/>
    </location>
</feature>
<dbReference type="AlphaFoldDB" id="A0A841EEV9"/>
<dbReference type="InterPro" id="IPR005184">
    <property type="entry name" value="DUF306_Meta_HslJ"/>
</dbReference>
<accession>A0A841EEV9</accession>
<keyword evidence="3" id="KW-0346">Stress response</keyword>
<feature type="chain" id="PRO_5033025532" evidence="1">
    <location>
        <begin position="21"/>
        <end position="177"/>
    </location>
</feature>